<feature type="transmembrane region" description="Helical" evidence="4">
    <location>
        <begin position="65"/>
        <end position="84"/>
    </location>
</feature>
<feature type="transmembrane region" description="Helical" evidence="4">
    <location>
        <begin position="37"/>
        <end position="58"/>
    </location>
</feature>
<protein>
    <submittedName>
        <fullName evidence="6">Chemotaxis protein</fullName>
    </submittedName>
</protein>
<accession>A0A7I8DSN6</accession>
<feature type="transmembrane region" description="Helical" evidence="4">
    <location>
        <begin position="12"/>
        <end position="31"/>
    </location>
</feature>
<dbReference type="PROSITE" id="PS50111">
    <property type="entry name" value="CHEMOTAXIS_TRANSDUC_2"/>
    <property type="match status" value="1"/>
</dbReference>
<evidence type="ECO:0000256" key="2">
    <source>
        <dbReference type="PROSITE-ProRule" id="PRU00284"/>
    </source>
</evidence>
<name>A0A7I8DSN6_9FIRM</name>
<dbReference type="SUPFAM" id="SSF58104">
    <property type="entry name" value="Methyl-accepting chemotaxis protein (MCP) signaling domain"/>
    <property type="match status" value="1"/>
</dbReference>
<dbReference type="PANTHER" id="PTHR32089:SF112">
    <property type="entry name" value="LYSOZYME-LIKE PROTEIN-RELATED"/>
    <property type="match status" value="1"/>
</dbReference>
<dbReference type="EMBL" id="AP023368">
    <property type="protein sequence ID" value="BCK00242.1"/>
    <property type="molecule type" value="Genomic_DNA"/>
</dbReference>
<keyword evidence="7" id="KW-1185">Reference proteome</keyword>
<keyword evidence="1 2" id="KW-0807">Transducer</keyword>
<feature type="transmembrane region" description="Helical" evidence="4">
    <location>
        <begin position="148"/>
        <end position="165"/>
    </location>
</feature>
<feature type="transmembrane region" description="Helical" evidence="4">
    <location>
        <begin position="114"/>
        <end position="133"/>
    </location>
</feature>
<dbReference type="RefSeq" id="WP_185255935.1">
    <property type="nucleotide sequence ID" value="NZ_AP023368.1"/>
</dbReference>
<dbReference type="InterPro" id="IPR004089">
    <property type="entry name" value="MCPsignal_dom"/>
</dbReference>
<dbReference type="Pfam" id="PF00015">
    <property type="entry name" value="MCPsignal"/>
    <property type="match status" value="1"/>
</dbReference>
<keyword evidence="4" id="KW-0812">Transmembrane</keyword>
<dbReference type="SMART" id="SM00283">
    <property type="entry name" value="MA"/>
    <property type="match status" value="1"/>
</dbReference>
<proteinExistence type="predicted"/>
<reference evidence="6 7" key="1">
    <citation type="submission" date="2020-08" db="EMBL/GenBank/DDBJ databases">
        <title>Draft genome sequencing of an Anaerocolumna strain isolated from anoxic soil subjected to BSD treatment.</title>
        <authorList>
            <person name="Uek A."/>
            <person name="Tonouchi A."/>
        </authorList>
    </citation>
    <scope>NUCLEOTIDE SEQUENCE [LARGE SCALE GENOMIC DNA]</scope>
    <source>
        <strain evidence="6 7">CTTW</strain>
    </source>
</reference>
<keyword evidence="4" id="KW-1133">Transmembrane helix</keyword>
<keyword evidence="3" id="KW-0175">Coiled coil</keyword>
<dbReference type="Gene3D" id="1.10.287.950">
    <property type="entry name" value="Methyl-accepting chemotaxis protein"/>
    <property type="match status" value="1"/>
</dbReference>
<dbReference type="GO" id="GO:0007165">
    <property type="term" value="P:signal transduction"/>
    <property type="evidence" value="ECO:0007669"/>
    <property type="project" value="UniProtKB-KW"/>
</dbReference>
<dbReference type="PANTHER" id="PTHR32089">
    <property type="entry name" value="METHYL-ACCEPTING CHEMOTAXIS PROTEIN MCPB"/>
    <property type="match status" value="1"/>
</dbReference>
<evidence type="ECO:0000313" key="6">
    <source>
        <dbReference type="EMBL" id="BCK00242.1"/>
    </source>
</evidence>
<sequence>MKVGLNSNRVNNFNVILIWGLSTLLIIQSFISKGTEYGRNVLIATYLAALFSTILTLICKKFEKLSYLTAILIPLSVTISSSFLNHIEGGAITVRVFLIYTGSFAMATLYFNRYILIGYTAVFNFFIIGFFLYDPQGLLGDIHTPTEFVTRLFCLDLMMFIFYFSTKWGSEYINSAVSKETEAVKMTEKLGNTLDVIEENTSQLNNAIARIFQYIKNIEEVSNQTTQVVDKIAEGVSREAESTGEIAKMAANARGTIKETKIISANTIGNSSEMQEIISSNSEGIEEMLHQMQTIENAVGTAMETVVDLKDSMEQINQFMANITAIASQTNLLALNAAIEAARAGEAGQGFAVVAEEVRKLAEMSSKTVKEVLMVVEKLQGAATQTHDKVLDGREAVTAGTKVIEEVKDRFVKLKKNSEQINNQIEQQDSKISEINSTFSLILDQLENISGLSSEHAASTEEILASMEEQNQSIHIATGEITEMQLISTSLRNELKA</sequence>
<reference evidence="6 7" key="2">
    <citation type="submission" date="2020-08" db="EMBL/GenBank/DDBJ databases">
        <authorList>
            <person name="Ueki A."/>
            <person name="Tonouchi A."/>
        </authorList>
    </citation>
    <scope>NUCLEOTIDE SEQUENCE [LARGE SCALE GENOMIC DNA]</scope>
    <source>
        <strain evidence="6 7">CTTW</strain>
    </source>
</reference>
<evidence type="ECO:0000256" key="4">
    <source>
        <dbReference type="SAM" id="Phobius"/>
    </source>
</evidence>
<feature type="coiled-coil region" evidence="3">
    <location>
        <begin position="404"/>
        <end position="431"/>
    </location>
</feature>
<evidence type="ECO:0000313" key="7">
    <source>
        <dbReference type="Proteomes" id="UP000515703"/>
    </source>
</evidence>
<dbReference type="Proteomes" id="UP000515703">
    <property type="component" value="Chromosome"/>
</dbReference>
<evidence type="ECO:0000256" key="3">
    <source>
        <dbReference type="SAM" id="Coils"/>
    </source>
</evidence>
<feature type="transmembrane region" description="Helical" evidence="4">
    <location>
        <begin position="90"/>
        <end position="107"/>
    </location>
</feature>
<evidence type="ECO:0000256" key="1">
    <source>
        <dbReference type="ARBA" id="ARBA00023224"/>
    </source>
</evidence>
<dbReference type="GO" id="GO:0016020">
    <property type="term" value="C:membrane"/>
    <property type="evidence" value="ECO:0007669"/>
    <property type="project" value="InterPro"/>
</dbReference>
<feature type="domain" description="Methyl-accepting transducer" evidence="5">
    <location>
        <begin position="200"/>
        <end position="471"/>
    </location>
</feature>
<dbReference type="AlphaFoldDB" id="A0A7I8DSN6"/>
<gene>
    <name evidence="6" type="ORF">bsdcttw_32820</name>
</gene>
<organism evidence="6 7">
    <name type="scientific">Anaerocolumna chitinilytica</name>
    <dbReference type="NCBI Taxonomy" id="1727145"/>
    <lineage>
        <taxon>Bacteria</taxon>
        <taxon>Bacillati</taxon>
        <taxon>Bacillota</taxon>
        <taxon>Clostridia</taxon>
        <taxon>Lachnospirales</taxon>
        <taxon>Lachnospiraceae</taxon>
        <taxon>Anaerocolumna</taxon>
    </lineage>
</organism>
<keyword evidence="4" id="KW-0472">Membrane</keyword>
<dbReference type="KEGG" id="acht:bsdcttw_32820"/>
<evidence type="ECO:0000259" key="5">
    <source>
        <dbReference type="PROSITE" id="PS50111"/>
    </source>
</evidence>